<dbReference type="HOGENOM" id="CLU_034362_0_0_9"/>
<evidence type="ECO:0000256" key="4">
    <source>
        <dbReference type="SAM" id="MobiDB-lite"/>
    </source>
</evidence>
<sequence>MCVDWSIHDKNDGNPHVHLLVTMRPFNPDHSWGNKEVKDWDFVRDTDGNIVVDEFHPDWWQDKKNPDRHGIRIPVLDENGVQKVGARNRKQWKRVLTDATGWNNPKNCELWRSEWARMCNRHLSIDNQIDHRSYERQGKLKVPTIHEGADARKIEEKYLTGQIRKGSWKVEENQMIKKQNALLQKVIATFGKVSGALSMWRECLNDIRRKQRSNSHDGSNDYTDRGATEYHGRDASGDTGKGREADVLSGAGRTIAAIRERIIRDASNLAGYRRTADASGRKGRPDTATYRRESAMAGISTEIKQREPAIAETEQRIADIEQQIEKARDIDDRIRKLKERRSTGRIATADGADAGRTRPERPDYRGTESAARRIADLEREVKQREQSREHSSLKERLEENKRIIAEREKENAHRPSHDRGMSR</sequence>
<gene>
    <name evidence="6" type="ORF">EC1_00950</name>
</gene>
<dbReference type="STRING" id="717960.EC1_00950"/>
<dbReference type="Gene3D" id="3.30.930.30">
    <property type="match status" value="1"/>
</dbReference>
<dbReference type="AlphaFoldDB" id="D4JCH1"/>
<evidence type="ECO:0000259" key="5">
    <source>
        <dbReference type="Pfam" id="PF03389"/>
    </source>
</evidence>
<keyword evidence="3" id="KW-0175">Coiled coil</keyword>
<dbReference type="PATRIC" id="fig|717960.3.peg.655"/>
<organism evidence="6 7">
    <name type="scientific">Faecalitalea cylindroides T2-87</name>
    <dbReference type="NCBI Taxonomy" id="717960"/>
    <lineage>
        <taxon>Bacteria</taxon>
        <taxon>Bacillati</taxon>
        <taxon>Bacillota</taxon>
        <taxon>Erysipelotrichia</taxon>
        <taxon>Erysipelotrichales</taxon>
        <taxon>Erysipelotrichaceae</taxon>
        <taxon>Faecalitalea</taxon>
    </lineage>
</organism>
<feature type="region of interest" description="Disordered" evidence="4">
    <location>
        <begin position="211"/>
        <end position="245"/>
    </location>
</feature>
<protein>
    <submittedName>
        <fullName evidence="6">Plasmid mobilization system relaxase</fullName>
    </submittedName>
</protein>
<keyword evidence="2" id="KW-0184">Conjugation</keyword>
<feature type="domain" description="MobA/MobL protein" evidence="5">
    <location>
        <begin position="1"/>
        <end position="157"/>
    </location>
</feature>
<proteinExistence type="inferred from homology"/>
<evidence type="ECO:0000256" key="1">
    <source>
        <dbReference type="ARBA" id="ARBA00010873"/>
    </source>
</evidence>
<name>D4JCH1_9FIRM</name>
<dbReference type="Pfam" id="PF03389">
    <property type="entry name" value="MobA_MobL"/>
    <property type="match status" value="1"/>
</dbReference>
<evidence type="ECO:0000256" key="2">
    <source>
        <dbReference type="ARBA" id="ARBA00022971"/>
    </source>
</evidence>
<evidence type="ECO:0000256" key="3">
    <source>
        <dbReference type="SAM" id="Coils"/>
    </source>
</evidence>
<reference evidence="6 7" key="1">
    <citation type="submission" date="2010-03" db="EMBL/GenBank/DDBJ databases">
        <title>The genome sequence of Eubacterium cylindroides T2-87.</title>
        <authorList>
            <consortium name="metaHIT consortium -- http://www.metahit.eu/"/>
            <person name="Pajon A."/>
            <person name="Turner K."/>
            <person name="Parkhill J."/>
            <person name="Duncan S."/>
            <person name="Flint H."/>
        </authorList>
    </citation>
    <scope>NUCLEOTIDE SEQUENCE [LARGE SCALE GENOMIC DNA]</scope>
    <source>
        <strain evidence="6 7">T2-87</strain>
    </source>
</reference>
<evidence type="ECO:0000313" key="7">
    <source>
        <dbReference type="Proteomes" id="UP000008801"/>
    </source>
</evidence>
<feature type="compositionally biased region" description="Basic and acidic residues" evidence="4">
    <location>
        <begin position="353"/>
        <end position="423"/>
    </location>
</feature>
<accession>D4JCH1</accession>
<dbReference type="KEGG" id="euc:EC1_00950"/>
<comment type="similarity">
    <text evidence="1">Belongs to the MobA/MobL family.</text>
</comment>
<dbReference type="Proteomes" id="UP000008801">
    <property type="component" value="Chromosome"/>
</dbReference>
<evidence type="ECO:0000313" key="6">
    <source>
        <dbReference type="EMBL" id="CBK87893.1"/>
    </source>
</evidence>
<feature type="region of interest" description="Disordered" evidence="4">
    <location>
        <begin position="341"/>
        <end position="423"/>
    </location>
</feature>
<feature type="coiled-coil region" evidence="3">
    <location>
        <begin position="310"/>
        <end position="340"/>
    </location>
</feature>
<dbReference type="EMBL" id="FP929041">
    <property type="protein sequence ID" value="CBK87893.1"/>
    <property type="molecule type" value="Genomic_DNA"/>
</dbReference>
<reference evidence="6 7" key="2">
    <citation type="submission" date="2010-03" db="EMBL/GenBank/DDBJ databases">
        <authorList>
            <person name="Pajon A."/>
        </authorList>
    </citation>
    <scope>NUCLEOTIDE SEQUENCE [LARGE SCALE GENOMIC DNA]</scope>
    <source>
        <strain evidence="6 7">T2-87</strain>
    </source>
</reference>
<dbReference type="InterPro" id="IPR005053">
    <property type="entry name" value="MobA_MobL"/>
</dbReference>